<evidence type="ECO:0000256" key="12">
    <source>
        <dbReference type="SAM" id="Phobius"/>
    </source>
</evidence>
<dbReference type="Gene3D" id="1.20.120.220">
    <property type="entry name" value="ATP synthase, F0 complex, subunit A"/>
    <property type="match status" value="1"/>
</dbReference>
<dbReference type="HAMAP" id="MF_01393">
    <property type="entry name" value="ATP_synth_a_bact"/>
    <property type="match status" value="1"/>
</dbReference>
<name>M4QM71_SECEC</name>
<sequence length="250" mass="27948">MNMLTSPFEQFQIISIIPLSIGNFNISFTNSSLFMLIVVAAISGLFVFSLYEATLIPREWQSVAELSYLFILGLIREQIGDAGYKYLPLIFTTFMFLLTSNLLGMIPYTFTVTSHIIVTFGLALSIFIGIQIVAGIHHGWHFFSFFLPQGAPLALAPFLVLIEIMSYTFRVFSLAIRLFANMMSGHTLLKILAGFSWTMLSVGGFLYVLSVVPLLIIFALTGLELAIAFLQAYVFTILVCIYLNDSIHLH</sequence>
<dbReference type="NCBIfam" id="NF004482">
    <property type="entry name" value="PRK05815.2-4"/>
    <property type="match status" value="1"/>
</dbReference>
<dbReference type="InterPro" id="IPR000568">
    <property type="entry name" value="ATP_synth_F0_asu"/>
</dbReference>
<evidence type="ECO:0000256" key="5">
    <source>
        <dbReference type="ARBA" id="ARBA00022692"/>
    </source>
</evidence>
<dbReference type="EMBL" id="KC353359">
    <property type="protein sequence ID" value="AGH24468.1"/>
    <property type="molecule type" value="Genomic_DNA"/>
</dbReference>
<dbReference type="GO" id="GO:0046933">
    <property type="term" value="F:proton-transporting ATP synthase activity, rotational mechanism"/>
    <property type="evidence" value="ECO:0007669"/>
    <property type="project" value="TreeGrafter"/>
</dbReference>
<feature type="transmembrane region" description="Helical" evidence="12">
    <location>
        <begin position="156"/>
        <end position="179"/>
    </location>
</feature>
<evidence type="ECO:0000256" key="7">
    <source>
        <dbReference type="ARBA" id="ARBA00022989"/>
    </source>
</evidence>
<keyword evidence="5 12" id="KW-0812">Transmembrane</keyword>
<geneLocation type="mitochondrion" evidence="13"/>
<dbReference type="Pfam" id="PF00119">
    <property type="entry name" value="ATP-synt_A"/>
    <property type="match status" value="1"/>
</dbReference>
<reference evidence="13" key="1">
    <citation type="journal article" date="2003" name="Mol. Biol. Evol.">
        <title>Structure of the bc1 complex from Seculamonas ecuadoriensis, a jakobid flagellate with an ancestral mitochondrial genome.</title>
        <authorList>
            <person name="Marx S."/>
            <person name="Baumgartner M."/>
            <person name="Kannan S."/>
            <person name="Braun H.P."/>
            <person name="Lang B.F."/>
            <person name="Burger G."/>
        </authorList>
    </citation>
    <scope>NUCLEOTIDE SEQUENCE</scope>
    <source>
        <strain evidence="13">ATCC 50688</strain>
    </source>
</reference>
<keyword evidence="10" id="KW-0066">ATP synthesis</keyword>
<dbReference type="SUPFAM" id="SSF81336">
    <property type="entry name" value="F1F0 ATP synthase subunit A"/>
    <property type="match status" value="1"/>
</dbReference>
<proteinExistence type="inferred from homology"/>
<dbReference type="InterPro" id="IPR023011">
    <property type="entry name" value="ATP_synth_F0_asu_AS"/>
</dbReference>
<keyword evidence="9 12" id="KW-0472">Membrane</keyword>
<comment type="similarity">
    <text evidence="2">Belongs to the ATPase A chain family.</text>
</comment>
<evidence type="ECO:0000256" key="3">
    <source>
        <dbReference type="ARBA" id="ARBA00022448"/>
    </source>
</evidence>
<protein>
    <recommendedName>
        <fullName evidence="11">ATP synthase subunit a</fullName>
    </recommendedName>
</protein>
<dbReference type="PANTHER" id="PTHR11410:SF0">
    <property type="entry name" value="ATP SYNTHASE SUBUNIT A"/>
    <property type="match status" value="1"/>
</dbReference>
<dbReference type="NCBIfam" id="TIGR01131">
    <property type="entry name" value="ATP_synt_6_or_A"/>
    <property type="match status" value="1"/>
</dbReference>
<evidence type="ECO:0000256" key="8">
    <source>
        <dbReference type="ARBA" id="ARBA00023065"/>
    </source>
</evidence>
<keyword evidence="8" id="KW-0406">Ion transport</keyword>
<feature type="transmembrane region" description="Helical" evidence="12">
    <location>
        <begin position="225"/>
        <end position="244"/>
    </location>
</feature>
<reference evidence="13" key="4">
    <citation type="journal article" date="2013" name="Genome Biol. Evol.">
        <title>Strikingly bacteria-like and gene-rich mitochondrial genomes throughout jakobid protists.</title>
        <authorList>
            <person name="Burger G."/>
            <person name="Gray M.W."/>
            <person name="Forget L."/>
            <person name="Lang B.F."/>
        </authorList>
    </citation>
    <scope>NUCLEOTIDE SEQUENCE</scope>
    <source>
        <strain evidence="13">ATCC 50688</strain>
    </source>
</reference>
<evidence type="ECO:0000256" key="9">
    <source>
        <dbReference type="ARBA" id="ARBA00023136"/>
    </source>
</evidence>
<keyword evidence="4" id="KW-0138">CF(0)</keyword>
<feature type="transmembrane region" description="Helical" evidence="12">
    <location>
        <begin position="33"/>
        <end position="51"/>
    </location>
</feature>
<accession>M4QM71</accession>
<dbReference type="GeneID" id="15333255"/>
<evidence type="ECO:0000256" key="1">
    <source>
        <dbReference type="ARBA" id="ARBA00004448"/>
    </source>
</evidence>
<comment type="subcellular location">
    <subcellularLocation>
        <location evidence="1 11">Mitochondrion inner membrane</location>
        <topology evidence="1 11">Multi-pass membrane protein</topology>
    </subcellularLocation>
</comment>
<evidence type="ECO:0000256" key="2">
    <source>
        <dbReference type="ARBA" id="ARBA00006810"/>
    </source>
</evidence>
<dbReference type="PROSITE" id="PS00449">
    <property type="entry name" value="ATPASE_A"/>
    <property type="match status" value="1"/>
</dbReference>
<dbReference type="PANTHER" id="PTHR11410">
    <property type="entry name" value="ATP SYNTHASE SUBUNIT A"/>
    <property type="match status" value="1"/>
</dbReference>
<evidence type="ECO:0000256" key="4">
    <source>
        <dbReference type="ARBA" id="ARBA00022547"/>
    </source>
</evidence>
<feature type="transmembrane region" description="Helical" evidence="12">
    <location>
        <begin position="86"/>
        <end position="104"/>
    </location>
</feature>
<evidence type="ECO:0000256" key="10">
    <source>
        <dbReference type="ARBA" id="ARBA00023310"/>
    </source>
</evidence>
<dbReference type="GO" id="GO:0016787">
    <property type="term" value="F:hydrolase activity"/>
    <property type="evidence" value="ECO:0007669"/>
    <property type="project" value="UniProtKB-KW"/>
</dbReference>
<dbReference type="GO" id="GO:0005743">
    <property type="term" value="C:mitochondrial inner membrane"/>
    <property type="evidence" value="ECO:0007669"/>
    <property type="project" value="UniProtKB-SubCell"/>
</dbReference>
<keyword evidence="13" id="KW-0378">Hydrolase</keyword>
<dbReference type="InterPro" id="IPR045083">
    <property type="entry name" value="ATP_synth_F0_asu_bact/mt"/>
</dbReference>
<keyword evidence="7 12" id="KW-1133">Transmembrane helix</keyword>
<organism evidence="13">
    <name type="scientific">Seculamonas ecuadoriensis</name>
    <name type="common">Flagellate</name>
    <dbReference type="NCBI Taxonomy" id="221724"/>
    <lineage>
        <taxon>Eukaryota</taxon>
        <taxon>Discoba</taxon>
        <taxon>Jakobida</taxon>
        <taxon>Histionina</taxon>
        <taxon>Seculamonas</taxon>
    </lineage>
</organism>
<feature type="transmembrane region" description="Helical" evidence="12">
    <location>
        <begin position="116"/>
        <end position="136"/>
    </location>
</feature>
<feature type="transmembrane region" description="Helical" evidence="12">
    <location>
        <begin position="191"/>
        <end position="219"/>
    </location>
</feature>
<dbReference type="GO" id="GO:0045259">
    <property type="term" value="C:proton-transporting ATP synthase complex"/>
    <property type="evidence" value="ECO:0007669"/>
    <property type="project" value="UniProtKB-KW"/>
</dbReference>
<evidence type="ECO:0000256" key="11">
    <source>
        <dbReference type="RuleBase" id="RU004450"/>
    </source>
</evidence>
<reference evidence="13" key="3">
    <citation type="journal article" date="2006" name="RNA">
        <title>Hybrid E. coli--Mitochondrial ribonuclease P RNAs are catalytically active.</title>
        <authorList>
            <person name="Seif E."/>
            <person name="Cadieux A."/>
            <person name="Lang B.F."/>
        </authorList>
    </citation>
    <scope>NUCLEOTIDE SEQUENCE</scope>
    <source>
        <strain evidence="13">ATCC 50688</strain>
    </source>
</reference>
<dbReference type="CDD" id="cd00310">
    <property type="entry name" value="ATP-synt_Fo_a_6"/>
    <property type="match status" value="1"/>
</dbReference>
<keyword evidence="3" id="KW-0813">Transport</keyword>
<keyword evidence="6" id="KW-0375">Hydrogen ion transport</keyword>
<dbReference type="FunFam" id="1.20.120.220:FF:000003">
    <property type="entry name" value="ATP synthase subunit a"/>
    <property type="match status" value="1"/>
</dbReference>
<evidence type="ECO:0000256" key="6">
    <source>
        <dbReference type="ARBA" id="ARBA00022781"/>
    </source>
</evidence>
<gene>
    <name evidence="13" type="primary">atp6</name>
</gene>
<dbReference type="AlphaFoldDB" id="M4QM71"/>
<dbReference type="PRINTS" id="PR00123">
    <property type="entry name" value="ATPASEA"/>
</dbReference>
<evidence type="ECO:0000313" key="13">
    <source>
        <dbReference type="EMBL" id="AGH24468.1"/>
    </source>
</evidence>
<dbReference type="InterPro" id="IPR035908">
    <property type="entry name" value="F0_ATP_A_sf"/>
</dbReference>
<keyword evidence="13" id="KW-0496">Mitochondrion</keyword>
<reference evidence="13" key="2">
    <citation type="journal article" date="2004" name="RNA">
        <title>Mitochondrial 3' tRNA editing in the jakobid Seculamonas ecuadoriensis: a novel mechanism and implications for tRNA processing.</title>
        <authorList>
            <person name="Leigh J."/>
            <person name="Lang B.F."/>
        </authorList>
    </citation>
    <scope>NUCLEOTIDE SEQUENCE</scope>
    <source>
        <strain evidence="13">ATCC 50688</strain>
    </source>
</reference>
<dbReference type="RefSeq" id="YP_007890773.1">
    <property type="nucleotide sequence ID" value="NC_021128.1"/>
</dbReference>